<dbReference type="EMBL" id="FMYO01000002">
    <property type="protein sequence ID" value="SDB96822.1"/>
    <property type="molecule type" value="Genomic_DNA"/>
</dbReference>
<organism evidence="1 2">
    <name type="scientific">Acinetobacter kookii</name>
    <dbReference type="NCBI Taxonomy" id="1226327"/>
    <lineage>
        <taxon>Bacteria</taxon>
        <taxon>Pseudomonadati</taxon>
        <taxon>Pseudomonadota</taxon>
        <taxon>Gammaproteobacteria</taxon>
        <taxon>Moraxellales</taxon>
        <taxon>Moraxellaceae</taxon>
        <taxon>Acinetobacter</taxon>
    </lineage>
</organism>
<sequence length="444" mass="50961">MSICSIESDKGPICFGVEMDKHIIFEDEQIRAIFLKGSSDELIFSFGDLITRAKGLSINAEKSLHKYDFNVIGIMPKQKSWFPESSMRVMFAQIQELIAPFKTRIGYGGSMGGYAVIKYSNLLDLKRVVALVPQYSINPKDVEDPRYNMFFDPEQNANMHIQPQDVAAEREYIVVYDPYCPEDRAHYLKLEQVLPKIQTLNLPFTGHDAIAVLASSELLRDFLLHKFDAIYFYRKIRQVKKNSKFYYRKVIENLLPRHRNALGSILVNNDLQLDSQFFDAKLKNNLLRELLRNKQVSQQDLLKLGIQVNLPQESRSQLLDCFGHGLVFNVISQKIESYAASAIALNHKFLIPIFAKGSGLVQIALNDERYIVAMNDRQVMKLFREQDALTAGMHPLVIKKYSDFYLLSYKHLNLSNNEYGSHEFLEDTPQTAQFVTQPEPVSAL</sequence>
<name>A0A1G6HRG7_9GAMM</name>
<protein>
    <submittedName>
        <fullName evidence="1">Uncharacterized protein</fullName>
    </submittedName>
</protein>
<evidence type="ECO:0000313" key="1">
    <source>
        <dbReference type="EMBL" id="SDB96822.1"/>
    </source>
</evidence>
<accession>A0A1G6HRG7</accession>
<dbReference type="AlphaFoldDB" id="A0A1G6HRG7"/>
<keyword evidence="2" id="KW-1185">Reference proteome</keyword>
<reference evidence="2" key="1">
    <citation type="submission" date="2016-09" db="EMBL/GenBank/DDBJ databases">
        <authorList>
            <person name="Varghese N."/>
            <person name="Submissions S."/>
        </authorList>
    </citation>
    <scope>NUCLEOTIDE SEQUENCE [LARGE SCALE GENOMIC DNA]</scope>
    <source>
        <strain evidence="2">ANC 4667</strain>
    </source>
</reference>
<proteinExistence type="predicted"/>
<dbReference type="STRING" id="1226327.SAMN05421732_102172"/>
<dbReference type="Proteomes" id="UP000243468">
    <property type="component" value="Unassembled WGS sequence"/>
</dbReference>
<gene>
    <name evidence="1" type="ORF">SAMN05421732_102172</name>
</gene>
<evidence type="ECO:0000313" key="2">
    <source>
        <dbReference type="Proteomes" id="UP000243468"/>
    </source>
</evidence>